<dbReference type="GO" id="GO:1905706">
    <property type="term" value="P:regulation of mitochondrial ATP synthesis coupled proton transport"/>
    <property type="evidence" value="ECO:0007669"/>
    <property type="project" value="TreeGrafter"/>
</dbReference>
<dbReference type="CDD" id="cd02440">
    <property type="entry name" value="AdoMet_MTases"/>
    <property type="match status" value="1"/>
</dbReference>
<organism evidence="6 7">
    <name type="scientific">Tribonema minus</name>
    <dbReference type="NCBI Taxonomy" id="303371"/>
    <lineage>
        <taxon>Eukaryota</taxon>
        <taxon>Sar</taxon>
        <taxon>Stramenopiles</taxon>
        <taxon>Ochrophyta</taxon>
        <taxon>PX clade</taxon>
        <taxon>Xanthophyceae</taxon>
        <taxon>Tribonematales</taxon>
        <taxon>Tribonemataceae</taxon>
        <taxon>Tribonema</taxon>
    </lineage>
</organism>
<dbReference type="PANTHER" id="PTHR13610:SF11">
    <property type="entry name" value="METHYLTRANSFERASE DOMAIN-CONTAINING PROTEIN"/>
    <property type="match status" value="1"/>
</dbReference>
<comment type="similarity">
    <text evidence="1">Belongs to the ANT/ATPSC lysine N-methyltransferase family.</text>
</comment>
<evidence type="ECO:0000259" key="5">
    <source>
        <dbReference type="Pfam" id="PF13649"/>
    </source>
</evidence>
<name>A0A835Z0V4_9STRA</name>
<dbReference type="InterPro" id="IPR026170">
    <property type="entry name" value="FAM173A/B"/>
</dbReference>
<dbReference type="GO" id="GO:0032259">
    <property type="term" value="P:methylation"/>
    <property type="evidence" value="ECO:0007669"/>
    <property type="project" value="UniProtKB-KW"/>
</dbReference>
<comment type="caution">
    <text evidence="6">The sequence shown here is derived from an EMBL/GenBank/DDBJ whole genome shotgun (WGS) entry which is preliminary data.</text>
</comment>
<proteinExistence type="inferred from homology"/>
<gene>
    <name evidence="6" type="ORF">JKP88DRAFT_349710</name>
</gene>
<keyword evidence="3 6" id="KW-0808">Transferase</keyword>
<evidence type="ECO:0000256" key="2">
    <source>
        <dbReference type="ARBA" id="ARBA00022603"/>
    </source>
</evidence>
<feature type="domain" description="Methyltransferase" evidence="5">
    <location>
        <begin position="46"/>
        <end position="134"/>
    </location>
</feature>
<evidence type="ECO:0000256" key="4">
    <source>
        <dbReference type="ARBA" id="ARBA00022691"/>
    </source>
</evidence>
<evidence type="ECO:0000313" key="6">
    <source>
        <dbReference type="EMBL" id="KAG5180153.1"/>
    </source>
</evidence>
<dbReference type="OrthoDB" id="66144at2759"/>
<dbReference type="Gene3D" id="3.40.50.150">
    <property type="entry name" value="Vaccinia Virus protein VP39"/>
    <property type="match status" value="1"/>
</dbReference>
<sequence length="174" mass="18968">MADDSDEDNPLPRWLEGDSLAPPCQAGYDVVQALLEFAGVTAKDIVYDLGCGDGRFCTEAAEKFGARSCGIEIEEDLVQSFRAAVEAKGLQQRVRVVHGDLLEQDLSDATIIVMYLLPEALALLEPKLIRELSRGCVVVCNTWGLKSLVPVRQAAVGPFSQTNLLMYTRDSLPP</sequence>
<dbReference type="Pfam" id="PF13649">
    <property type="entry name" value="Methyltransf_25"/>
    <property type="match status" value="1"/>
</dbReference>
<dbReference type="AlphaFoldDB" id="A0A835Z0V4"/>
<reference evidence="6" key="1">
    <citation type="submission" date="2021-02" db="EMBL/GenBank/DDBJ databases">
        <title>First Annotated Genome of the Yellow-green Alga Tribonema minus.</title>
        <authorList>
            <person name="Mahan K.M."/>
        </authorList>
    </citation>
    <scope>NUCLEOTIDE SEQUENCE</scope>
    <source>
        <strain evidence="6">UTEX B ZZ1240</strain>
    </source>
</reference>
<dbReference type="PANTHER" id="PTHR13610">
    <property type="entry name" value="METHYLTRANSFERASE DOMAIN-CONTAINING PROTEIN"/>
    <property type="match status" value="1"/>
</dbReference>
<evidence type="ECO:0000256" key="3">
    <source>
        <dbReference type="ARBA" id="ARBA00022679"/>
    </source>
</evidence>
<dbReference type="InterPro" id="IPR041698">
    <property type="entry name" value="Methyltransf_25"/>
</dbReference>
<dbReference type="SUPFAM" id="SSF53335">
    <property type="entry name" value="S-adenosyl-L-methionine-dependent methyltransferases"/>
    <property type="match status" value="1"/>
</dbReference>
<dbReference type="EMBL" id="JAFCMP010000412">
    <property type="protein sequence ID" value="KAG5180153.1"/>
    <property type="molecule type" value="Genomic_DNA"/>
</dbReference>
<dbReference type="Proteomes" id="UP000664859">
    <property type="component" value="Unassembled WGS sequence"/>
</dbReference>
<dbReference type="GO" id="GO:0016279">
    <property type="term" value="F:protein-lysine N-methyltransferase activity"/>
    <property type="evidence" value="ECO:0007669"/>
    <property type="project" value="InterPro"/>
</dbReference>
<keyword evidence="2 6" id="KW-0489">Methyltransferase</keyword>
<dbReference type="GO" id="GO:0005739">
    <property type="term" value="C:mitochondrion"/>
    <property type="evidence" value="ECO:0007669"/>
    <property type="project" value="TreeGrafter"/>
</dbReference>
<accession>A0A835Z0V4</accession>
<keyword evidence="7" id="KW-1185">Reference proteome</keyword>
<keyword evidence="4" id="KW-0949">S-adenosyl-L-methionine</keyword>
<evidence type="ECO:0000256" key="1">
    <source>
        <dbReference type="ARBA" id="ARBA00010633"/>
    </source>
</evidence>
<dbReference type="InterPro" id="IPR029063">
    <property type="entry name" value="SAM-dependent_MTases_sf"/>
</dbReference>
<protein>
    <submittedName>
        <fullName evidence="6">S-adenosyl-L-methionine-dependent methyltransferase</fullName>
    </submittedName>
</protein>
<evidence type="ECO:0000313" key="7">
    <source>
        <dbReference type="Proteomes" id="UP000664859"/>
    </source>
</evidence>